<dbReference type="RefSeq" id="WP_135260616.1">
    <property type="nucleotide sequence ID" value="NZ_SJZF01000016.1"/>
</dbReference>
<evidence type="ECO:0000256" key="2">
    <source>
        <dbReference type="SAM" id="SignalP"/>
    </source>
</evidence>
<keyword evidence="2" id="KW-0732">Signal</keyword>
<feature type="signal peptide" evidence="2">
    <location>
        <begin position="1"/>
        <end position="23"/>
    </location>
</feature>
<dbReference type="InterPro" id="IPR051465">
    <property type="entry name" value="Cell_Envelope_Struct_Comp"/>
</dbReference>
<evidence type="ECO:0000259" key="3">
    <source>
        <dbReference type="PROSITE" id="PS51272"/>
    </source>
</evidence>
<accession>A0A4Y9F9D8</accession>
<dbReference type="Pfam" id="PF00395">
    <property type="entry name" value="SLH"/>
    <property type="match status" value="1"/>
</dbReference>
<organism evidence="4 5">
    <name type="scientific">Thermus tengchongensis</name>
    <dbReference type="NCBI Taxonomy" id="1214928"/>
    <lineage>
        <taxon>Bacteria</taxon>
        <taxon>Thermotogati</taxon>
        <taxon>Deinococcota</taxon>
        <taxon>Deinococci</taxon>
        <taxon>Thermales</taxon>
        <taxon>Thermaceae</taxon>
        <taxon>Thermus</taxon>
    </lineage>
</organism>
<dbReference type="PROSITE" id="PS51272">
    <property type="entry name" value="SLH"/>
    <property type="match status" value="1"/>
</dbReference>
<evidence type="ECO:0000313" key="5">
    <source>
        <dbReference type="Proteomes" id="UP000297668"/>
    </source>
</evidence>
<feature type="domain" description="SLH" evidence="3">
    <location>
        <begin position="21"/>
        <end position="84"/>
    </location>
</feature>
<dbReference type="EMBL" id="SJZF01000016">
    <property type="protein sequence ID" value="TFU25766.1"/>
    <property type="molecule type" value="Genomic_DNA"/>
</dbReference>
<sequence>MKKRLVMLLAGLLTVLSMGFGLAQFSDVPAGHWAKEAVEALAAKGIIVGFPDGTYRGNETLTRYQAALIIYRLLQQIEEELKAKGESPTLEAMSPEDIEALKNAVQELAAELAALGVRVSALEDSAATKEDIARLEALIEELKAQPMPEPGMDQAALQDLADRVEAASIAADTALAQAQQLAEQLEALAQDVEGVKGDLAALQTQVEANAQAIQALNELAVLLNQDVLALQDRVTALEKMVSGGAEMPNLDEFASKEDVAAVQEFAAALRSDLVGLSEKVSALEGRVAELARVQYSISGSLTATYGMVTLQGSNFDIDRLFGTPFSRGVFGATQLASSVQLEDVATPLNPTGRNLTGGAATLTFGVKNTAPAATGVAVSEASATLGVDIYGSTFTATPALRLDAASVRGTVDGQAFTVAYSRAASSFRFNDYLFVNNSDPAGRETRQGVVADVDLNKLPLSPKVTVVAGVSDSADNGGTGGNLQGNYFGIRVATKPFAGLDLALSYAANDGGAPQPNPVRSALGLDGSLKLGDFSVKGLFVTSKTTTGTYFQDYFDPTKADWAYYVQGEGKLGPVTLKANYRAIDPDYANGVAGMSGSHVAYYGGVTGNQSPAPYPANRRGLGANLSANLGPVTVEVKGDSYNTYNAPPGNFTTDLGAAATLGLPMAFSLRVAYDTSFNNGASYFDLSNQASSTVTGTLSHDGGAKEALVKDLNLTLQGTYDTIGQTFGLAAYGTYKLALGPLSLDTILFRYADPNTGTSGNETLKGGLKASVDLGGLLPLKPKVLGEVAARQTGGAGGTEELKWGAGLSLGEFLFPGSSLEARYAQYRAANVASMAVGVNDHAFAADQDGIYSGSGGASGTLSGFNVTWRYYDFRVDYGEYLLERGAATDHARTFRVTYTVRF</sequence>
<dbReference type="Gene3D" id="1.20.5.340">
    <property type="match status" value="1"/>
</dbReference>
<dbReference type="Proteomes" id="UP000297668">
    <property type="component" value="Unassembled WGS sequence"/>
</dbReference>
<dbReference type="Pfam" id="PF21620">
    <property type="entry name" value="SlpA_C"/>
    <property type="match status" value="1"/>
</dbReference>
<evidence type="ECO:0000313" key="4">
    <source>
        <dbReference type="EMBL" id="TFU25766.1"/>
    </source>
</evidence>
<name>A0A4Y9F9D8_9DEIN</name>
<reference evidence="4 5" key="1">
    <citation type="submission" date="2019-03" db="EMBL/GenBank/DDBJ databases">
        <title>Thermus tengchongensis species for the arsenic transformation mechanism.</title>
        <authorList>
            <person name="Yuan G.C."/>
        </authorList>
    </citation>
    <scope>NUCLEOTIDE SEQUENCE [LARGE SCALE GENOMIC DNA]</scope>
    <source>
        <strain evidence="4 5">15W</strain>
    </source>
</reference>
<protein>
    <submittedName>
        <fullName evidence="4">S-layer protein</fullName>
    </submittedName>
</protein>
<dbReference type="InterPro" id="IPR001119">
    <property type="entry name" value="SLH_dom"/>
</dbReference>
<proteinExistence type="predicted"/>
<feature type="coiled-coil region" evidence="1">
    <location>
        <begin position="171"/>
        <end position="233"/>
    </location>
</feature>
<dbReference type="PANTHER" id="PTHR43308">
    <property type="entry name" value="OUTER MEMBRANE PROTEIN ALPHA-RELATED"/>
    <property type="match status" value="1"/>
</dbReference>
<evidence type="ECO:0000256" key="1">
    <source>
        <dbReference type="SAM" id="Coils"/>
    </source>
</evidence>
<gene>
    <name evidence="4" type="ORF">E0687_09280</name>
</gene>
<feature type="chain" id="PRO_5021414432" evidence="2">
    <location>
        <begin position="24"/>
        <end position="904"/>
    </location>
</feature>
<dbReference type="PANTHER" id="PTHR43308:SF1">
    <property type="entry name" value="OUTER MEMBRANE PROTEIN ALPHA"/>
    <property type="match status" value="1"/>
</dbReference>
<feature type="coiled-coil region" evidence="1">
    <location>
        <begin position="98"/>
        <end position="145"/>
    </location>
</feature>
<dbReference type="InterPro" id="IPR048736">
    <property type="entry name" value="SlpA_C"/>
</dbReference>
<keyword evidence="1" id="KW-0175">Coiled coil</keyword>
<dbReference type="AlphaFoldDB" id="A0A4Y9F9D8"/>
<comment type="caution">
    <text evidence="4">The sequence shown here is derived from an EMBL/GenBank/DDBJ whole genome shotgun (WGS) entry which is preliminary data.</text>
</comment>